<gene>
    <name evidence="1" type="primary">ANXA6</name>
    <name evidence="1" type="ORF">SNEC2469_LOCUS3722</name>
</gene>
<dbReference type="EMBL" id="CAJNJA010008117">
    <property type="protein sequence ID" value="CAE7233008.1"/>
    <property type="molecule type" value="Genomic_DNA"/>
</dbReference>
<organism evidence="1 2">
    <name type="scientific">Symbiodinium necroappetens</name>
    <dbReference type="NCBI Taxonomy" id="1628268"/>
    <lineage>
        <taxon>Eukaryota</taxon>
        <taxon>Sar</taxon>
        <taxon>Alveolata</taxon>
        <taxon>Dinophyceae</taxon>
        <taxon>Suessiales</taxon>
        <taxon>Symbiodiniaceae</taxon>
        <taxon>Symbiodinium</taxon>
    </lineage>
</organism>
<evidence type="ECO:0000313" key="2">
    <source>
        <dbReference type="Proteomes" id="UP000601435"/>
    </source>
</evidence>
<accession>A0A812KNG6</accession>
<evidence type="ECO:0000313" key="1">
    <source>
        <dbReference type="EMBL" id="CAE7233008.1"/>
    </source>
</evidence>
<reference evidence="1" key="1">
    <citation type="submission" date="2021-02" db="EMBL/GenBank/DDBJ databases">
        <authorList>
            <person name="Dougan E. K."/>
            <person name="Rhodes N."/>
            <person name="Thang M."/>
            <person name="Chan C."/>
        </authorList>
    </citation>
    <scope>NUCLEOTIDE SEQUENCE</scope>
</reference>
<keyword evidence="2" id="KW-1185">Reference proteome</keyword>
<sequence length="219" mass="23795">MAGLAESKLCDTCQEEPASAVLAFEGGVRLPQSRMTQIAQSFPSALLVCPPVEEILHHGCISSCLDLFVWRALQTRKCRCLQQGKFSLTSLDIVLVGQSFGFAIARCLAFRLCTNGFGVRGLVALDCRCIERTVLSTAYVIPRQLRQGLAPLNFRCMDEAVHVVAPQVPRMTLTARHFCSLAMLSPEMTLASATAAASCVLDGDHWDVPVSHAWDIVGT</sequence>
<name>A0A812KNG6_9DINO</name>
<dbReference type="OrthoDB" id="10641175at2759"/>
<proteinExistence type="predicted"/>
<dbReference type="InterPro" id="IPR029058">
    <property type="entry name" value="AB_hydrolase_fold"/>
</dbReference>
<dbReference type="Proteomes" id="UP000601435">
    <property type="component" value="Unassembled WGS sequence"/>
</dbReference>
<comment type="caution">
    <text evidence="1">The sequence shown here is derived from an EMBL/GenBank/DDBJ whole genome shotgun (WGS) entry which is preliminary data.</text>
</comment>
<dbReference type="AlphaFoldDB" id="A0A812KNG6"/>
<dbReference type="SUPFAM" id="SSF53474">
    <property type="entry name" value="alpha/beta-Hydrolases"/>
    <property type="match status" value="1"/>
</dbReference>
<protein>
    <submittedName>
        <fullName evidence="1">ANXA6 protein</fullName>
    </submittedName>
</protein>